<evidence type="ECO:0000313" key="1">
    <source>
        <dbReference type="EMBL" id="QJR05592.1"/>
    </source>
</evidence>
<dbReference type="AlphaFoldDB" id="A0A6M4GE15"/>
<dbReference type="Proteomes" id="UP000502611">
    <property type="component" value="Chromosome"/>
</dbReference>
<dbReference type="EMBL" id="CP053021">
    <property type="protein sequence ID" value="QJR05592.1"/>
    <property type="molecule type" value="Genomic_DNA"/>
</dbReference>
<dbReference type="Gene3D" id="1.10.700.10">
    <property type="entry name" value="Dioxygenase LigAB, LigA subunit"/>
    <property type="match status" value="1"/>
</dbReference>
<evidence type="ECO:0000313" key="2">
    <source>
        <dbReference type="Proteomes" id="UP000502611"/>
    </source>
</evidence>
<organism evidence="1 2">
    <name type="scientific">Sphingobium yanoikuyae</name>
    <name type="common">Sphingomonas yanoikuyae</name>
    <dbReference type="NCBI Taxonomy" id="13690"/>
    <lineage>
        <taxon>Bacteria</taxon>
        <taxon>Pseudomonadati</taxon>
        <taxon>Pseudomonadota</taxon>
        <taxon>Alphaproteobacteria</taxon>
        <taxon>Sphingomonadales</taxon>
        <taxon>Sphingomonadaceae</taxon>
        <taxon>Sphingobium</taxon>
    </lineage>
</organism>
<dbReference type="RefSeq" id="WP_235682137.1">
    <property type="nucleotide sequence ID" value="NZ_CP053021.1"/>
</dbReference>
<proteinExistence type="predicted"/>
<gene>
    <name evidence="1" type="ORF">HH800_24450</name>
</gene>
<sequence>MQAPPAGVHALIEYLVRHPDERGLVKADPDALFDRFGIGDAARDLLQSGSRDDLSRMGVHGNYVIKWLIWSGRPTMPFFAMSHYFDRRLADG</sequence>
<evidence type="ECO:0008006" key="3">
    <source>
        <dbReference type="Google" id="ProtNLM"/>
    </source>
</evidence>
<name>A0A6M4GE15_SPHYA</name>
<dbReference type="InterPro" id="IPR036622">
    <property type="entry name" value="LigA_sf"/>
</dbReference>
<protein>
    <recommendedName>
        <fullName evidence="3">Extradiol ring-cleavage dioxygenase LigAB LigA subunit domain-containing protein</fullName>
    </recommendedName>
</protein>
<accession>A0A6M4GE15</accession>
<reference evidence="1 2" key="1">
    <citation type="submission" date="2020-04" db="EMBL/GenBank/DDBJ databases">
        <title>The Whole Genome Analysis of High salt-tolerant Sphingobium yanoikuyae YC-XJ2 with Aryl organophosphorus flame retardants (aryl-OPFRs)-degrading capacity and characteristics of Related phosphotriesterase.</title>
        <authorList>
            <person name="Li X."/>
        </authorList>
    </citation>
    <scope>NUCLEOTIDE SEQUENCE [LARGE SCALE GENOMIC DNA]</scope>
    <source>
        <strain evidence="1 2">YC-XJ2</strain>
    </source>
</reference>